<feature type="signal peptide" evidence="2">
    <location>
        <begin position="1"/>
        <end position="25"/>
    </location>
</feature>
<dbReference type="PANTHER" id="PTHR42776">
    <property type="entry name" value="SERINE PEPTIDASE S9 FAMILY MEMBER"/>
    <property type="match status" value="1"/>
</dbReference>
<keyword evidence="5" id="KW-1185">Reference proteome</keyword>
<keyword evidence="4" id="KW-0614">Plasmid</keyword>
<protein>
    <recommendedName>
        <fullName evidence="3">Peptidase S9 prolyl oligopeptidase catalytic domain-containing protein</fullName>
    </recommendedName>
</protein>
<dbReference type="InterPro" id="IPR029058">
    <property type="entry name" value="AB_hydrolase_fold"/>
</dbReference>
<dbReference type="GO" id="GO:0006508">
    <property type="term" value="P:proteolysis"/>
    <property type="evidence" value="ECO:0007669"/>
    <property type="project" value="InterPro"/>
</dbReference>
<keyword evidence="1" id="KW-0378">Hydrolase</keyword>
<dbReference type="MEROPS" id="S09.A77"/>
<dbReference type="SUPFAM" id="SSF50960">
    <property type="entry name" value="TolB, C-terminal domain"/>
    <property type="match status" value="1"/>
</dbReference>
<dbReference type="Proteomes" id="UP000001492">
    <property type="component" value="Plasmid pASTEX01"/>
</dbReference>
<organism evidence="4 5">
    <name type="scientific">Asticcacaulis excentricus (strain ATCC 15261 / DSM 4724 / KCTC 12464 / NCIMB 9791 / VKM B-1370 / CB 48)</name>
    <dbReference type="NCBI Taxonomy" id="573065"/>
    <lineage>
        <taxon>Bacteria</taxon>
        <taxon>Pseudomonadati</taxon>
        <taxon>Pseudomonadota</taxon>
        <taxon>Alphaproteobacteria</taxon>
        <taxon>Caulobacterales</taxon>
        <taxon>Caulobacteraceae</taxon>
        <taxon>Asticcacaulis</taxon>
    </lineage>
</organism>
<dbReference type="HOGENOM" id="CLU_008615_3_1_5"/>
<dbReference type="PANTHER" id="PTHR42776:SF27">
    <property type="entry name" value="DIPEPTIDYL PEPTIDASE FAMILY MEMBER 6"/>
    <property type="match status" value="1"/>
</dbReference>
<dbReference type="RefSeq" id="WP_013481075.1">
    <property type="nucleotide sequence ID" value="NC_014818.1"/>
</dbReference>
<dbReference type="InterPro" id="IPR001375">
    <property type="entry name" value="Peptidase_S9_cat"/>
</dbReference>
<reference evidence="5" key="1">
    <citation type="submission" date="2010-12" db="EMBL/GenBank/DDBJ databases">
        <title>Complete sequence of plasmid 1 of Asticcacaulis excentricus CB 48.</title>
        <authorList>
            <consortium name="US DOE Joint Genome Institute"/>
            <person name="Lucas S."/>
            <person name="Copeland A."/>
            <person name="Lapidus A."/>
            <person name="Cheng J.-F."/>
            <person name="Bruce D."/>
            <person name="Goodwin L."/>
            <person name="Pitluck S."/>
            <person name="Teshima H."/>
            <person name="Davenport K."/>
            <person name="Detter J.C."/>
            <person name="Han C."/>
            <person name="Tapia R."/>
            <person name="Land M."/>
            <person name="Hauser L."/>
            <person name="Jeffries C."/>
            <person name="Kyrpides N."/>
            <person name="Ivanova N."/>
            <person name="Ovchinnikova G."/>
            <person name="Brun Y.V."/>
            <person name="Woyke T."/>
        </authorList>
    </citation>
    <scope>NUCLEOTIDE SEQUENCE [LARGE SCALE GENOMIC DNA]</scope>
    <source>
        <strain evidence="5">ATCC 15261 / DSM 4724 / KCTC 12464 / NCIMB 9791 / VKM B-1370 / CB 48</strain>
        <plasmid evidence="5">pASTEX01</plasmid>
    </source>
</reference>
<feature type="chain" id="PRO_5003230147" description="Peptidase S9 prolyl oligopeptidase catalytic domain-containing protein" evidence="2">
    <location>
        <begin position="26"/>
        <end position="753"/>
    </location>
</feature>
<dbReference type="Pfam" id="PF00326">
    <property type="entry name" value="Peptidase_S9"/>
    <property type="match status" value="1"/>
</dbReference>
<evidence type="ECO:0000313" key="5">
    <source>
        <dbReference type="Proteomes" id="UP000001492"/>
    </source>
</evidence>
<evidence type="ECO:0000256" key="1">
    <source>
        <dbReference type="ARBA" id="ARBA00022801"/>
    </source>
</evidence>
<dbReference type="OrthoDB" id="128799at2"/>
<dbReference type="EMBL" id="CP002397">
    <property type="protein sequence ID" value="ADU15262.1"/>
    <property type="molecule type" value="Genomic_DNA"/>
</dbReference>
<sequence length="753" mass="80804">MRRRLSGLTIGTALSVCLAAMPVLAQTNTAETTQVIVKATARPHLSEEVAPPPISDFIVPPRIEQIALSPDGSHFAFITRKAGLRLLTVYNVDDGSNQVIRLSEDPLSTLTFLDNDYIALSDTRTASRSTCPSGLDKTFKAAQSVDDYRSALTDGGFGSGTTNNSGASEDWLIATMISTALTPPPCRSYGVRAHEAAAIVDLRTKQSLSLGARMGGDYDQMPLGLPKPVMMDGKLTLVGPFLELRDKSIAGQVAQRVYLWKVDPQTGRGRIIDDKGGDLDREGSYVDDWLTDGKGQPQVRAQYTYISETFAIETRQEGKWTPLLTRKIDAKAHTVAPFLVGRGRDGQSLLLLDAATGSDGKRFHYVELSLDGKVSEPLNEDASRDRPVFHPQTGALAGFAHDGEVTTYTFFDADLADYYSHAVDTAPGQAVRVAAIANDPAKMILFAQGGDDPGSWSYYDFIKGRRVDIGSQYPDVPQDWVASQRTVRYPAADGLTISALVTLPRQGEVKKRALVVLPHDGPLSHVGRGYDWLAQVLASRGYVVMQPNYRGSDGYGAALQDAGKGQWAGKSLSDLADGVKYLAAQGLIDPKRVCIAGEGYGGYAALRGAQAQNPYRCAASINGIIDPDDYLKTARSNAPVDAIASLKADPAAPRAFVADTLSPGQIETQFGQTPPPVIGAADISKPVLLIASPNDAVVPSRQSRALRDALQRAGKTVTFVELPDNGHELKTQASRLSAAQALIDFLAKHNPAK</sequence>
<name>E8RVC1_ASTEC</name>
<evidence type="ECO:0000256" key="2">
    <source>
        <dbReference type="SAM" id="SignalP"/>
    </source>
</evidence>
<accession>E8RVC1</accession>
<proteinExistence type="predicted"/>
<evidence type="ECO:0000259" key="3">
    <source>
        <dbReference type="Pfam" id="PF00326"/>
    </source>
</evidence>
<keyword evidence="2" id="KW-0732">Signal</keyword>
<dbReference type="SUPFAM" id="SSF53474">
    <property type="entry name" value="alpha/beta-Hydrolases"/>
    <property type="match status" value="1"/>
</dbReference>
<dbReference type="AlphaFoldDB" id="E8RVC1"/>
<gene>
    <name evidence="4" type="ordered locus">Astex_3638</name>
</gene>
<dbReference type="eggNOG" id="COG1506">
    <property type="taxonomic scope" value="Bacteria"/>
</dbReference>
<feature type="domain" description="Peptidase S9 prolyl oligopeptidase catalytic" evidence="3">
    <location>
        <begin position="530"/>
        <end position="749"/>
    </location>
</feature>
<dbReference type="KEGG" id="aex:Astex_3638"/>
<dbReference type="Gene3D" id="3.40.50.1820">
    <property type="entry name" value="alpha/beta hydrolase"/>
    <property type="match status" value="1"/>
</dbReference>
<dbReference type="GO" id="GO:0004252">
    <property type="term" value="F:serine-type endopeptidase activity"/>
    <property type="evidence" value="ECO:0007669"/>
    <property type="project" value="TreeGrafter"/>
</dbReference>
<geneLocation type="plasmid" evidence="4 5">
    <name>pASTEX01</name>
</geneLocation>
<evidence type="ECO:0000313" key="4">
    <source>
        <dbReference type="EMBL" id="ADU15262.1"/>
    </source>
</evidence>